<keyword evidence="2" id="KW-1133">Transmembrane helix</keyword>
<keyword evidence="4" id="KW-1185">Reference proteome</keyword>
<name>A0A365K1L7_9BACL</name>
<evidence type="ECO:0000256" key="1">
    <source>
        <dbReference type="SAM" id="MobiDB-lite"/>
    </source>
</evidence>
<sequence length="68" mass="7713">MKGEGFMHWMMWIFWGFFGALFVGSYVVDKLTKKKYSLDKKANTANQDSAAADASRQAGRNNHESGMF</sequence>
<dbReference type="Proteomes" id="UP000251869">
    <property type="component" value="Unassembled WGS sequence"/>
</dbReference>
<feature type="region of interest" description="Disordered" evidence="1">
    <location>
        <begin position="42"/>
        <end position="68"/>
    </location>
</feature>
<feature type="compositionally biased region" description="Low complexity" evidence="1">
    <location>
        <begin position="43"/>
        <end position="58"/>
    </location>
</feature>
<protein>
    <submittedName>
        <fullName evidence="3">Uncharacterized protein</fullName>
    </submittedName>
</protein>
<keyword evidence="2" id="KW-0472">Membrane</keyword>
<evidence type="ECO:0000256" key="2">
    <source>
        <dbReference type="SAM" id="Phobius"/>
    </source>
</evidence>
<dbReference type="AlphaFoldDB" id="A0A365K1L7"/>
<gene>
    <name evidence="3" type="ORF">DP119_13895</name>
</gene>
<reference evidence="3 4" key="1">
    <citation type="submission" date="2018-06" db="EMBL/GenBank/DDBJ databases">
        <title>The draft genome sequences of strains SCU63 and S1.</title>
        <authorList>
            <person name="Gan L."/>
        </authorList>
    </citation>
    <scope>NUCLEOTIDE SEQUENCE [LARGE SCALE GENOMIC DNA]</scope>
    <source>
        <strain evidence="3 4">S1</strain>
    </source>
</reference>
<proteinExistence type="predicted"/>
<comment type="caution">
    <text evidence="3">The sequence shown here is derived from an EMBL/GenBank/DDBJ whole genome shotgun (WGS) entry which is preliminary data.</text>
</comment>
<organism evidence="3 4">
    <name type="scientific">Planococcus maitriensis</name>
    <dbReference type="NCBI Taxonomy" id="221799"/>
    <lineage>
        <taxon>Bacteria</taxon>
        <taxon>Bacillati</taxon>
        <taxon>Bacillota</taxon>
        <taxon>Bacilli</taxon>
        <taxon>Bacillales</taxon>
        <taxon>Caryophanaceae</taxon>
        <taxon>Planococcus</taxon>
    </lineage>
</organism>
<feature type="transmembrane region" description="Helical" evidence="2">
    <location>
        <begin position="6"/>
        <end position="28"/>
    </location>
</feature>
<evidence type="ECO:0000313" key="3">
    <source>
        <dbReference type="EMBL" id="RAZ66512.1"/>
    </source>
</evidence>
<accession>A0A365K1L7</accession>
<keyword evidence="2" id="KW-0812">Transmembrane</keyword>
<evidence type="ECO:0000313" key="4">
    <source>
        <dbReference type="Proteomes" id="UP000251869"/>
    </source>
</evidence>
<dbReference type="EMBL" id="QLZQ01000007">
    <property type="protein sequence ID" value="RAZ66512.1"/>
    <property type="molecule type" value="Genomic_DNA"/>
</dbReference>